<evidence type="ECO:0000313" key="2">
    <source>
        <dbReference type="EMBL" id="GES03413.1"/>
    </source>
</evidence>
<dbReference type="OrthoDB" id="128799at2"/>
<dbReference type="InterPro" id="IPR001375">
    <property type="entry name" value="Peptidase_S9_cat"/>
</dbReference>
<dbReference type="GO" id="GO:0006508">
    <property type="term" value="P:proteolysis"/>
    <property type="evidence" value="ECO:0007669"/>
    <property type="project" value="InterPro"/>
</dbReference>
<evidence type="ECO:0000259" key="1">
    <source>
        <dbReference type="Pfam" id="PF00326"/>
    </source>
</evidence>
<dbReference type="InterPro" id="IPR029058">
    <property type="entry name" value="AB_hydrolase_fold"/>
</dbReference>
<dbReference type="RefSeq" id="WP_155339576.1">
    <property type="nucleotide sequence ID" value="NZ_BAAABN010000068.1"/>
</dbReference>
<gene>
    <name evidence="2" type="ORF">Acor_54790</name>
</gene>
<dbReference type="Pfam" id="PF00326">
    <property type="entry name" value="Peptidase_S9"/>
    <property type="match status" value="1"/>
</dbReference>
<comment type="caution">
    <text evidence="2">The sequence shown here is derived from an EMBL/GenBank/DDBJ whole genome shotgun (WGS) entry which is preliminary data.</text>
</comment>
<accession>A0A5M3W897</accession>
<dbReference type="EMBL" id="BLAD01000068">
    <property type="protein sequence ID" value="GES03413.1"/>
    <property type="molecule type" value="Genomic_DNA"/>
</dbReference>
<organism evidence="2 3">
    <name type="scientific">Acrocarpospora corrugata</name>
    <dbReference type="NCBI Taxonomy" id="35763"/>
    <lineage>
        <taxon>Bacteria</taxon>
        <taxon>Bacillati</taxon>
        <taxon>Actinomycetota</taxon>
        <taxon>Actinomycetes</taxon>
        <taxon>Streptosporangiales</taxon>
        <taxon>Streptosporangiaceae</taxon>
        <taxon>Acrocarpospora</taxon>
    </lineage>
</organism>
<proteinExistence type="predicted"/>
<dbReference type="SUPFAM" id="SSF82171">
    <property type="entry name" value="DPP6 N-terminal domain-like"/>
    <property type="match status" value="1"/>
</dbReference>
<dbReference type="SUPFAM" id="SSF53474">
    <property type="entry name" value="alpha/beta-Hydrolases"/>
    <property type="match status" value="1"/>
</dbReference>
<dbReference type="PANTHER" id="PTHR43056:SF5">
    <property type="entry name" value="PEPTIDASE S9 PROLYL OLIGOPEPTIDASE CATALYTIC DOMAIN-CONTAINING PROTEIN"/>
    <property type="match status" value="1"/>
</dbReference>
<evidence type="ECO:0000313" key="3">
    <source>
        <dbReference type="Proteomes" id="UP000334990"/>
    </source>
</evidence>
<dbReference type="InterPro" id="IPR050585">
    <property type="entry name" value="Xaa-Pro_dipeptidyl-ppase/CocE"/>
</dbReference>
<name>A0A5M3W897_9ACTN</name>
<dbReference type="GO" id="GO:0008236">
    <property type="term" value="F:serine-type peptidase activity"/>
    <property type="evidence" value="ECO:0007669"/>
    <property type="project" value="InterPro"/>
</dbReference>
<dbReference type="Gene3D" id="3.40.50.1820">
    <property type="entry name" value="alpha/beta hydrolase"/>
    <property type="match status" value="1"/>
</dbReference>
<dbReference type="Gene3D" id="2.120.10.30">
    <property type="entry name" value="TolB, C-terminal domain"/>
    <property type="match status" value="1"/>
</dbReference>
<protein>
    <submittedName>
        <fullName evidence="2">Peptidase</fullName>
    </submittedName>
</protein>
<dbReference type="PANTHER" id="PTHR43056">
    <property type="entry name" value="PEPTIDASE S9 PROLYL OLIGOPEPTIDASE"/>
    <property type="match status" value="1"/>
</dbReference>
<dbReference type="InterPro" id="IPR011042">
    <property type="entry name" value="6-blade_b-propeller_TolB-like"/>
</dbReference>
<sequence length="582" mass="63443">MTPLPAEIVARRSVSYDALQQDGDDLYWIEGRQEGDVLVHWTPEEGVRVVRVGVASYVHEYGGGAYIAVSGEVWFCDAQTQRVICLGRDGTETPITPATEPADRYADLQLVRDRVVCVRERRAGIDTVNELVSVPADGSGPVEVIASGWDFYAFPRSSPDGRTLTWICWNAPQMPWDGTFLYRADLRTDGTLGAPQYLAGGTEESIFQPEWSPSGVLHFVTDRDGWWNLCSWRGGAAVPVLQGEEEHAVALWEFGYRTYTFLNPGTIAVLAQRGGRTVLRLLQEGRTRPCPDIPFTSIKPYIAGNPMRLAVIGANPKQLPAVHLIDIESGMCEALTAVHRWDDATEPQAWTIISRDGSPLNALVHQPAAGGELPLIVKAHPGPTSCAPLRLDLHTQFFVSRGYCVAEVDYRGSTGYGRAYRQALLGQWGTLDPHDCADIALHLAHEGIADSSRTVIWGASAGGYTALRALQLTDVFTAAIARSPIIDPATWQRTAPKFQAHHSDLLTGDAADPTEITKPVLLLHGEADPVTPVEETIRLSAELKTPHPLVIFKDEGHGLGKQTTIVEALAAELAFLNEPTAS</sequence>
<keyword evidence="3" id="KW-1185">Reference proteome</keyword>
<dbReference type="AlphaFoldDB" id="A0A5M3W897"/>
<dbReference type="Proteomes" id="UP000334990">
    <property type="component" value="Unassembled WGS sequence"/>
</dbReference>
<feature type="domain" description="Peptidase S9 prolyl oligopeptidase catalytic" evidence="1">
    <location>
        <begin position="392"/>
        <end position="578"/>
    </location>
</feature>
<reference evidence="2 3" key="1">
    <citation type="submission" date="2019-10" db="EMBL/GenBank/DDBJ databases">
        <title>Whole genome shotgun sequence of Acrocarpospora corrugata NBRC 13972.</title>
        <authorList>
            <person name="Ichikawa N."/>
            <person name="Kimura A."/>
            <person name="Kitahashi Y."/>
            <person name="Komaki H."/>
            <person name="Oguchi A."/>
        </authorList>
    </citation>
    <scope>NUCLEOTIDE SEQUENCE [LARGE SCALE GENOMIC DNA]</scope>
    <source>
        <strain evidence="2 3">NBRC 13972</strain>
    </source>
</reference>